<evidence type="ECO:0000313" key="4">
    <source>
        <dbReference type="EMBL" id="KAA8916733.1"/>
    </source>
</evidence>
<accession>A0A642VAB5</accession>
<dbReference type="VEuPathDB" id="FungiDB:TRICI_001129"/>
<keyword evidence="1" id="KW-0863">Zinc-finger</keyword>
<feature type="compositionally biased region" description="Basic residues" evidence="2">
    <location>
        <begin position="94"/>
        <end position="103"/>
    </location>
</feature>
<organism evidence="4 5">
    <name type="scientific">Trichomonascus ciferrii</name>
    <dbReference type="NCBI Taxonomy" id="44093"/>
    <lineage>
        <taxon>Eukaryota</taxon>
        <taxon>Fungi</taxon>
        <taxon>Dikarya</taxon>
        <taxon>Ascomycota</taxon>
        <taxon>Saccharomycotina</taxon>
        <taxon>Dipodascomycetes</taxon>
        <taxon>Dipodascales</taxon>
        <taxon>Trichomonascaceae</taxon>
        <taxon>Trichomonascus</taxon>
        <taxon>Trichomonascus ciferrii complex</taxon>
    </lineage>
</organism>
<keyword evidence="1" id="KW-0479">Metal-binding</keyword>
<keyword evidence="5" id="KW-1185">Reference proteome</keyword>
<dbReference type="Proteomes" id="UP000761534">
    <property type="component" value="Unassembled WGS sequence"/>
</dbReference>
<evidence type="ECO:0000256" key="2">
    <source>
        <dbReference type="SAM" id="MobiDB-lite"/>
    </source>
</evidence>
<dbReference type="OrthoDB" id="4095993at2759"/>
<feature type="domain" description="C2H2-type" evidence="3">
    <location>
        <begin position="154"/>
        <end position="187"/>
    </location>
</feature>
<comment type="caution">
    <text evidence="4">The sequence shown here is derived from an EMBL/GenBank/DDBJ whole genome shotgun (WGS) entry which is preliminary data.</text>
</comment>
<dbReference type="InterPro" id="IPR013087">
    <property type="entry name" value="Znf_C2H2_type"/>
</dbReference>
<keyword evidence="1" id="KW-0862">Zinc</keyword>
<feature type="compositionally biased region" description="Basic and acidic residues" evidence="2">
    <location>
        <begin position="363"/>
        <end position="386"/>
    </location>
</feature>
<sequence length="429" mass="48120">MLYQQQGQQQKDDAHTSARGNNANNGGVLDVGEINPELEANLVSIAAAAARPSAAHGHPHADNLAASIDPQIELQHHTPHQPQPDDDHQLRRALEHHHHHQHHQPQPQHTATQPHDTATSTTTSTTTTTANNGSSSGSQQQTVGPDGQPIDPKRTCPFCGRTFSHPGSLGRHLDLKRGTRLHPANKVDQIRGDVKRRGDIVEIKARRSKRAKIYNSRPDVKDRARARRKHKERSDKARGIAKSRFIDRLGVPQLPPHPSFAFMVLYFLPPSQWPHDPPTRQTYDQLQTTLDSLPHELRSKAEVAFEQWSVMNMQTKMDIWAREQRRAAEAAIGSITLYDLGARESWLAMEESRIVSEMVANEDQNHQEEEDDSSSKHHESTSPHDPEVDAVAAAVAAATNQQPHHNHNHHHHHRDDVDINANIDEQLFN</sequence>
<evidence type="ECO:0000259" key="3">
    <source>
        <dbReference type="PROSITE" id="PS50157"/>
    </source>
</evidence>
<name>A0A642VAB5_9ASCO</name>
<dbReference type="EMBL" id="SWFS01000084">
    <property type="protein sequence ID" value="KAA8916733.1"/>
    <property type="molecule type" value="Genomic_DNA"/>
</dbReference>
<feature type="region of interest" description="Disordered" evidence="2">
    <location>
        <begin position="362"/>
        <end position="386"/>
    </location>
</feature>
<dbReference type="PROSITE" id="PS50157">
    <property type="entry name" value="ZINC_FINGER_C2H2_2"/>
    <property type="match status" value="1"/>
</dbReference>
<feature type="region of interest" description="Disordered" evidence="2">
    <location>
        <begin position="215"/>
        <end position="237"/>
    </location>
</feature>
<feature type="region of interest" description="Disordered" evidence="2">
    <location>
        <begin position="1"/>
        <end position="30"/>
    </location>
</feature>
<gene>
    <name evidence="4" type="ORF">TRICI_001129</name>
</gene>
<feature type="region of interest" description="Disordered" evidence="2">
    <location>
        <begin position="94"/>
        <end position="156"/>
    </location>
</feature>
<dbReference type="GO" id="GO:0008270">
    <property type="term" value="F:zinc ion binding"/>
    <property type="evidence" value="ECO:0007669"/>
    <property type="project" value="UniProtKB-KW"/>
</dbReference>
<evidence type="ECO:0000256" key="1">
    <source>
        <dbReference type="PROSITE-ProRule" id="PRU00042"/>
    </source>
</evidence>
<evidence type="ECO:0000313" key="5">
    <source>
        <dbReference type="Proteomes" id="UP000761534"/>
    </source>
</evidence>
<reference evidence="4" key="1">
    <citation type="journal article" date="2019" name="G3 (Bethesda)">
        <title>Genome Assemblies of Two Rare Opportunistic Yeast Pathogens: Diutina rugosa (syn. Candida rugosa) and Trichomonascus ciferrii (syn. Candida ciferrii).</title>
        <authorList>
            <person name="Mixao V."/>
            <person name="Saus E."/>
            <person name="Hansen A.P."/>
            <person name="Lass-Florl C."/>
            <person name="Gabaldon T."/>
        </authorList>
    </citation>
    <scope>NUCLEOTIDE SEQUENCE</scope>
    <source>
        <strain evidence="4">CBS 4856</strain>
    </source>
</reference>
<feature type="compositionally biased region" description="Low complexity" evidence="2">
    <location>
        <begin position="104"/>
        <end position="142"/>
    </location>
</feature>
<proteinExistence type="predicted"/>
<protein>
    <recommendedName>
        <fullName evidence="3">C2H2-type domain-containing protein</fullName>
    </recommendedName>
</protein>
<dbReference type="AlphaFoldDB" id="A0A642VAB5"/>